<comment type="caution">
    <text evidence="1">The sequence shown here is derived from an EMBL/GenBank/DDBJ whole genome shotgun (WGS) entry which is preliminary data.</text>
</comment>
<dbReference type="RefSeq" id="XP_062695944.1">
    <property type="nucleotide sequence ID" value="XM_062836872.1"/>
</dbReference>
<evidence type="ECO:0000313" key="1">
    <source>
        <dbReference type="EMBL" id="KAK3497680.1"/>
    </source>
</evidence>
<dbReference type="AlphaFoldDB" id="A0AAJ0MU48"/>
<evidence type="ECO:0000313" key="2">
    <source>
        <dbReference type="Proteomes" id="UP001285908"/>
    </source>
</evidence>
<gene>
    <name evidence="1" type="ORF">B0T23DRAFT_374860</name>
</gene>
<proteinExistence type="predicted"/>
<dbReference type="GeneID" id="87874494"/>
<sequence>MMPLKEEGGIECICLVRTSRFRSSRSAIIELSFTPHTYDSLAGILVLPWFVYQSLIYGMHHDMSLLSPGIRIFGGLGRGRFDSFHFHNLPPETSGNISRMSGLSCLDSDRGRTRVQDTKTSRLRNSKTARNCHQAPIRPSRLKSRWHKSRFQSCIAVQTCRTWWNCRHSASPTANNWTIQSPVFAETSVPPTATYRKMLQVEWTQQTVRFSGKSTASRQARCFDCLPRSEIGRSVSDKGTHLDSD</sequence>
<keyword evidence="2" id="KW-1185">Reference proteome</keyword>
<organism evidence="1 2">
    <name type="scientific">Neurospora hispaniola</name>
    <dbReference type="NCBI Taxonomy" id="588809"/>
    <lineage>
        <taxon>Eukaryota</taxon>
        <taxon>Fungi</taxon>
        <taxon>Dikarya</taxon>
        <taxon>Ascomycota</taxon>
        <taxon>Pezizomycotina</taxon>
        <taxon>Sordariomycetes</taxon>
        <taxon>Sordariomycetidae</taxon>
        <taxon>Sordariales</taxon>
        <taxon>Sordariaceae</taxon>
        <taxon>Neurospora</taxon>
    </lineage>
</organism>
<accession>A0AAJ0MU48</accession>
<name>A0AAJ0MU48_9PEZI</name>
<reference evidence="1 2" key="1">
    <citation type="journal article" date="2023" name="Mol. Phylogenet. Evol.">
        <title>Genome-scale phylogeny and comparative genomics of the fungal order Sordariales.</title>
        <authorList>
            <person name="Hensen N."/>
            <person name="Bonometti L."/>
            <person name="Westerberg I."/>
            <person name="Brannstrom I.O."/>
            <person name="Guillou S."/>
            <person name="Cros-Aarteil S."/>
            <person name="Calhoun S."/>
            <person name="Haridas S."/>
            <person name="Kuo A."/>
            <person name="Mondo S."/>
            <person name="Pangilinan J."/>
            <person name="Riley R."/>
            <person name="LaButti K."/>
            <person name="Andreopoulos B."/>
            <person name="Lipzen A."/>
            <person name="Chen C."/>
            <person name="Yan M."/>
            <person name="Daum C."/>
            <person name="Ng V."/>
            <person name="Clum A."/>
            <person name="Steindorff A."/>
            <person name="Ohm R.A."/>
            <person name="Martin F."/>
            <person name="Silar P."/>
            <person name="Natvig D.O."/>
            <person name="Lalanne C."/>
            <person name="Gautier V."/>
            <person name="Ament-Velasquez S.L."/>
            <person name="Kruys A."/>
            <person name="Hutchinson M.I."/>
            <person name="Powell A.J."/>
            <person name="Barry K."/>
            <person name="Miller A.N."/>
            <person name="Grigoriev I.V."/>
            <person name="Debuchy R."/>
            <person name="Gladieux P."/>
            <person name="Hiltunen Thoren M."/>
            <person name="Johannesson H."/>
        </authorList>
    </citation>
    <scope>NUCLEOTIDE SEQUENCE [LARGE SCALE GENOMIC DNA]</scope>
    <source>
        <strain evidence="1 2">FGSC 10403</strain>
    </source>
</reference>
<dbReference type="EMBL" id="JAULSX010000002">
    <property type="protein sequence ID" value="KAK3497680.1"/>
    <property type="molecule type" value="Genomic_DNA"/>
</dbReference>
<protein>
    <submittedName>
        <fullName evidence="1">Uncharacterized protein</fullName>
    </submittedName>
</protein>
<dbReference type="Proteomes" id="UP001285908">
    <property type="component" value="Unassembled WGS sequence"/>
</dbReference>